<keyword evidence="5" id="KW-1185">Reference proteome</keyword>
<dbReference type="Gene3D" id="3.40.50.12780">
    <property type="entry name" value="N-terminal domain of ligase-like"/>
    <property type="match status" value="1"/>
</dbReference>
<gene>
    <name evidence="4" type="ORF">G4B88_028165</name>
</gene>
<sequence>MGKNYKSLDSVVASDFIALGITPEVAETLHGRLAEIVCNYGAATPQTWINIANHILSPDLPFSLHQMLFYVKSTNMGALLEKRGKEFLGVKYKDPISSFSHFQEFSVRNPEVYWRTLLMDEMKISFSKDPECILRRDDDINNPGGSEWLPGGYLNSAKNCLNVNSNKKLNDTMIVWRDEGNDDLPLNKLTLDQLRKLGYALEEMGLEKGCAIAIDMPMHVDAVVIYLAIVLAGYDHIIRGKKRIPLYSRVVEAKSPMAIVIPCSGSNIGAELRDGDISWDYFLERAKEFKNCEFTAREQPPKAIPWTQATPLKAAADGWSHLDIRKGDVIVWPTNLGWMMGPWLVYASLLNGASIALYNGSPLVSGFAKFVQDAKVTMLGVVPSIVRSWKSTNCVSGYDWSTIRCFSSSGEASNVDEYLWLMGRANYKPVIEMCGGTEIGGAFSAGSFLQAQSLSSFSSQCMGCTLYILDNNGYPMPKNKPGIGELALGPVMFGASKTLLNGNHHDVYFKGMPTLNGEVLRRHGDIFELTSNGYYHAHGRADDTMNIGGIKISSIEIERVCNEVDDRVFETTAIGVPPLGGGPEQLVVFFVLKDSNDTTIDLNQLRLSFNLGLQKKLNPLFKVTRVVPLSSLPRTATNKIMRRVLRQQFSHFE</sequence>
<dbReference type="InterPro" id="IPR042099">
    <property type="entry name" value="ANL_N_sf"/>
</dbReference>
<evidence type="ECO:0000313" key="5">
    <source>
        <dbReference type="Proteomes" id="UP000583929"/>
    </source>
</evidence>
<evidence type="ECO:0000256" key="2">
    <source>
        <dbReference type="ARBA" id="ARBA00022490"/>
    </source>
</evidence>
<dbReference type="Gene3D" id="3.30.300.30">
    <property type="match status" value="1"/>
</dbReference>
<evidence type="ECO:0000313" key="4">
    <source>
        <dbReference type="EMBL" id="KAF4398802.1"/>
    </source>
</evidence>
<protein>
    <recommendedName>
        <fullName evidence="3">AMP-dependent synthetase/ligase domain-containing protein</fullName>
    </recommendedName>
</protein>
<reference evidence="4 5" key="1">
    <citation type="journal article" date="2020" name="bioRxiv">
        <title>Sequence and annotation of 42 cannabis genomes reveals extensive copy number variation in cannabinoid synthesis and pathogen resistance genes.</title>
        <authorList>
            <person name="Mckernan K.J."/>
            <person name="Helbert Y."/>
            <person name="Kane L.T."/>
            <person name="Ebling H."/>
            <person name="Zhang L."/>
            <person name="Liu B."/>
            <person name="Eaton Z."/>
            <person name="Mclaughlin S."/>
            <person name="Kingan S."/>
            <person name="Baybayan P."/>
            <person name="Concepcion G."/>
            <person name="Jordan M."/>
            <person name="Riva A."/>
            <person name="Barbazuk W."/>
            <person name="Harkins T."/>
        </authorList>
    </citation>
    <scope>NUCLEOTIDE SEQUENCE [LARGE SCALE GENOMIC DNA]</scope>
    <source>
        <strain evidence="5">cv. Jamaican Lion 4</strain>
        <tissue evidence="4">Leaf</tissue>
    </source>
</reference>
<comment type="subcellular location">
    <subcellularLocation>
        <location evidence="1">Cytoplasm</location>
    </subcellularLocation>
</comment>
<dbReference type="Pfam" id="PF00501">
    <property type="entry name" value="AMP-binding"/>
    <property type="match status" value="1"/>
</dbReference>
<accession>A0A7J6HUB4</accession>
<comment type="caution">
    <text evidence="4">The sequence shown here is derived from an EMBL/GenBank/DDBJ whole genome shotgun (WGS) entry which is preliminary data.</text>
</comment>
<dbReference type="Proteomes" id="UP000583929">
    <property type="component" value="Unassembled WGS sequence"/>
</dbReference>
<feature type="domain" description="AMP-dependent synthetase/ligase" evidence="3">
    <location>
        <begin position="301"/>
        <end position="487"/>
    </location>
</feature>
<keyword evidence="2" id="KW-0963">Cytoplasm</keyword>
<dbReference type="InterPro" id="IPR045851">
    <property type="entry name" value="AMP-bd_C_sf"/>
</dbReference>
<evidence type="ECO:0000256" key="1">
    <source>
        <dbReference type="ARBA" id="ARBA00004496"/>
    </source>
</evidence>
<dbReference type="InterPro" id="IPR000873">
    <property type="entry name" value="AMP-dep_synth/lig_dom"/>
</dbReference>
<organism evidence="4 5">
    <name type="scientific">Cannabis sativa</name>
    <name type="common">Hemp</name>
    <name type="synonym">Marijuana</name>
    <dbReference type="NCBI Taxonomy" id="3483"/>
    <lineage>
        <taxon>Eukaryota</taxon>
        <taxon>Viridiplantae</taxon>
        <taxon>Streptophyta</taxon>
        <taxon>Embryophyta</taxon>
        <taxon>Tracheophyta</taxon>
        <taxon>Spermatophyta</taxon>
        <taxon>Magnoliopsida</taxon>
        <taxon>eudicotyledons</taxon>
        <taxon>Gunneridae</taxon>
        <taxon>Pentapetalae</taxon>
        <taxon>rosids</taxon>
        <taxon>fabids</taxon>
        <taxon>Rosales</taxon>
        <taxon>Cannabaceae</taxon>
        <taxon>Cannabis</taxon>
    </lineage>
</organism>
<proteinExistence type="predicted"/>
<dbReference type="EMBL" id="JAATIQ010000023">
    <property type="protein sequence ID" value="KAF4398802.1"/>
    <property type="molecule type" value="Genomic_DNA"/>
</dbReference>
<dbReference type="SUPFAM" id="SSF56801">
    <property type="entry name" value="Acetyl-CoA synthetase-like"/>
    <property type="match status" value="1"/>
</dbReference>
<dbReference type="PANTHER" id="PTHR44378:SF2">
    <property type="entry name" value="ACYL-ACTIVATING ENZYME 17, PEROXISOMAL-RELATED"/>
    <property type="match status" value="1"/>
</dbReference>
<name>A0A7J6HUB4_CANSA</name>
<dbReference type="AlphaFoldDB" id="A0A7J6HUB4"/>
<dbReference type="GO" id="GO:0005737">
    <property type="term" value="C:cytoplasm"/>
    <property type="evidence" value="ECO:0007669"/>
    <property type="project" value="UniProtKB-SubCell"/>
</dbReference>
<dbReference type="PANTHER" id="PTHR44378">
    <property type="entry name" value="ACYL-ACTIVATING ENZYME 17, PEROXISOMAL-RELATED"/>
    <property type="match status" value="1"/>
</dbReference>
<evidence type="ECO:0000259" key="3">
    <source>
        <dbReference type="Pfam" id="PF00501"/>
    </source>
</evidence>